<accession>A0A8X7SXN4</accession>
<name>A0A8X7SXN4_9BASI</name>
<proteinExistence type="predicted"/>
<keyword evidence="2" id="KW-1133">Transmembrane helix</keyword>
<keyword evidence="4" id="KW-1185">Reference proteome</keyword>
<dbReference type="EMBL" id="LWDE02000360">
    <property type="protein sequence ID" value="KAE8248371.1"/>
    <property type="molecule type" value="Genomic_DNA"/>
</dbReference>
<feature type="transmembrane region" description="Helical" evidence="2">
    <location>
        <begin position="26"/>
        <end position="56"/>
    </location>
</feature>
<protein>
    <submittedName>
        <fullName evidence="3">Uncharacterized protein</fullName>
    </submittedName>
</protein>
<gene>
    <name evidence="3" type="ORF">A4X06_0g3758</name>
</gene>
<keyword evidence="2" id="KW-0812">Transmembrane</keyword>
<keyword evidence="2" id="KW-0472">Membrane</keyword>
<evidence type="ECO:0000313" key="4">
    <source>
        <dbReference type="Proteomes" id="UP000077684"/>
    </source>
</evidence>
<dbReference type="AlphaFoldDB" id="A0A8X7SXN4"/>
<evidence type="ECO:0000256" key="1">
    <source>
        <dbReference type="SAM" id="MobiDB-lite"/>
    </source>
</evidence>
<reference evidence="3" key="2">
    <citation type="journal article" date="2019" name="IMA Fungus">
        <title>Genome sequencing and comparison of five Tilletia species to identify candidate genes for the detection of regulated species infecting wheat.</title>
        <authorList>
            <person name="Nguyen H.D.T."/>
            <person name="Sultana T."/>
            <person name="Kesanakurti P."/>
            <person name="Hambleton S."/>
        </authorList>
    </citation>
    <scope>NUCLEOTIDE SEQUENCE</scope>
    <source>
        <strain evidence="3">DAOMC 236426</strain>
    </source>
</reference>
<reference evidence="3" key="1">
    <citation type="submission" date="2016-04" db="EMBL/GenBank/DDBJ databases">
        <authorList>
            <person name="Nguyen H.D."/>
            <person name="Samba Siva P."/>
            <person name="Cullis J."/>
            <person name="Levesque C.A."/>
            <person name="Hambleton S."/>
        </authorList>
    </citation>
    <scope>NUCLEOTIDE SEQUENCE</scope>
    <source>
        <strain evidence="3">DAOMC 236426</strain>
    </source>
</reference>
<dbReference type="Gene3D" id="3.40.50.1820">
    <property type="entry name" value="alpha/beta hydrolase"/>
    <property type="match status" value="1"/>
</dbReference>
<dbReference type="Proteomes" id="UP000077684">
    <property type="component" value="Unassembled WGS sequence"/>
</dbReference>
<evidence type="ECO:0000313" key="3">
    <source>
        <dbReference type="EMBL" id="KAE8248371.1"/>
    </source>
</evidence>
<sequence length="560" mass="63355">MGVDFNTFKNGPVAKWDRSNPKAVSWYFGVLLASSIFLITPLCWGIAIDAAVTLANDKPLSASLWARYVKPEWLRKLFWIYAIAEIPFSIWYQLAARRVQRRVRHKPVDRSLLRQLMLQCCAVGTEHFDQDVLKSADEADAAAGISPDITKPASGTASPSVRRSPPLFPPGSRFDQTTEEQAAKMRLGFSNWFFCSSIEDVKRGNVFEWLAWALLESKVEEIEHNVAEVEMLNDCLDAFETRLRWKFPAGKNEDLKCVRLSIDPVNLLSRPIGFYLLVNAYTFVVEQYIRRLRGVKKVRYGKTDFLVVPPKPRSSSDDPDSFPILFLHGLGIGVGQYRFFFRHLVHHKPGAIIVLQPHISAQLFNANFLKPPLKDELTADVEACIRGMGIGRVEVDGGKKEDYSLTILSHSNGSMVHGWMLRAMPGWFKRNVLVDPVCFRMWEGAVCNAFVYRKWSSAIEVLLGYFVARELGVAYTIGRYFRWTDMTLWAHEFEAASDDHVHAIVAENDMLVDVPGTVEYLAQTGVPHTVMKGYQHGQPLCVEGEGMQIVLRHAKIKSVS</sequence>
<feature type="region of interest" description="Disordered" evidence="1">
    <location>
        <begin position="144"/>
        <end position="174"/>
    </location>
</feature>
<dbReference type="PANTHER" id="PTHR37471:SF1">
    <property type="entry name" value="AB HYDROLASE-1 DOMAIN-CONTAINING PROTEIN"/>
    <property type="match status" value="1"/>
</dbReference>
<feature type="transmembrane region" description="Helical" evidence="2">
    <location>
        <begin position="77"/>
        <end position="94"/>
    </location>
</feature>
<dbReference type="SUPFAM" id="SSF53474">
    <property type="entry name" value="alpha/beta-Hydrolases"/>
    <property type="match status" value="1"/>
</dbReference>
<comment type="caution">
    <text evidence="3">The sequence shown here is derived from an EMBL/GenBank/DDBJ whole genome shotgun (WGS) entry which is preliminary data.</text>
</comment>
<evidence type="ECO:0000256" key="2">
    <source>
        <dbReference type="SAM" id="Phobius"/>
    </source>
</evidence>
<dbReference type="PANTHER" id="PTHR37471">
    <property type="entry name" value="UNNAMED PRODUCT"/>
    <property type="match status" value="1"/>
</dbReference>
<organism evidence="3 4">
    <name type="scientific">Tilletia controversa</name>
    <name type="common">dwarf bunt fungus</name>
    <dbReference type="NCBI Taxonomy" id="13291"/>
    <lineage>
        <taxon>Eukaryota</taxon>
        <taxon>Fungi</taxon>
        <taxon>Dikarya</taxon>
        <taxon>Basidiomycota</taxon>
        <taxon>Ustilaginomycotina</taxon>
        <taxon>Exobasidiomycetes</taxon>
        <taxon>Tilletiales</taxon>
        <taxon>Tilletiaceae</taxon>
        <taxon>Tilletia</taxon>
    </lineage>
</organism>
<dbReference type="InterPro" id="IPR029058">
    <property type="entry name" value="AB_hydrolase_fold"/>
</dbReference>